<evidence type="ECO:0000256" key="3">
    <source>
        <dbReference type="ARBA" id="ARBA00022490"/>
    </source>
</evidence>
<dbReference type="Pfam" id="PF00816">
    <property type="entry name" value="Histone_HNS"/>
    <property type="match status" value="1"/>
</dbReference>
<keyword evidence="9" id="KW-0614">Plasmid</keyword>
<dbReference type="Proteomes" id="UP000310553">
    <property type="component" value="Plasmid pUW386"/>
</dbReference>
<reference evidence="8" key="1">
    <citation type="submission" date="2015-10" db="EMBL/GenBank/DDBJ databases">
        <authorList>
            <person name="Gilbert D.G."/>
        </authorList>
    </citation>
    <scope>NUCLEOTIDE SEQUENCE</scope>
    <source>
        <strain evidence="8">Phyl III-seqv23</strain>
    </source>
</reference>
<dbReference type="AlphaFoldDB" id="A0A0S4TSX3"/>
<evidence type="ECO:0000256" key="1">
    <source>
        <dbReference type="ARBA" id="ARBA00004453"/>
    </source>
</evidence>
<dbReference type="PANTHER" id="PTHR38097">
    <property type="match status" value="1"/>
</dbReference>
<dbReference type="PATRIC" id="fig|305.106.peg.2230"/>
<gene>
    <name evidence="9" type="ORF">E7Z57_19450</name>
    <name evidence="8" type="ORF">RUN39_v1_520058</name>
</gene>
<dbReference type="GO" id="GO:0009295">
    <property type="term" value="C:nucleoid"/>
    <property type="evidence" value="ECO:0007669"/>
    <property type="project" value="UniProtKB-SubCell"/>
</dbReference>
<dbReference type="PANTHER" id="PTHR38097:SF2">
    <property type="entry name" value="DNA-BINDING PROTEIN STPA"/>
    <property type="match status" value="1"/>
</dbReference>
<evidence type="ECO:0000256" key="5">
    <source>
        <dbReference type="SAM" id="Coils"/>
    </source>
</evidence>
<dbReference type="GO" id="GO:0003677">
    <property type="term" value="F:DNA binding"/>
    <property type="evidence" value="ECO:0007669"/>
    <property type="project" value="UniProtKB-KW"/>
</dbReference>
<comment type="subcellular location">
    <subcellularLocation>
        <location evidence="1">Cytoplasm</location>
        <location evidence="1">Nucleoid</location>
    </subcellularLocation>
</comment>
<accession>A0A0S4TSX3</accession>
<protein>
    <submittedName>
        <fullName evidence="9">DNA-binding protein</fullName>
    </submittedName>
    <submittedName>
        <fullName evidence="8">Histone-like nucleoid-structuring protein H-NS</fullName>
    </submittedName>
</protein>
<evidence type="ECO:0000313" key="9">
    <source>
        <dbReference type="EMBL" id="QCX51269.1"/>
    </source>
</evidence>
<evidence type="ECO:0000313" key="8">
    <source>
        <dbReference type="EMBL" id="CUV13154.1"/>
    </source>
</evidence>
<evidence type="ECO:0000313" key="10">
    <source>
        <dbReference type="Proteomes" id="UP000310553"/>
    </source>
</evidence>
<keyword evidence="3" id="KW-0963">Cytoplasm</keyword>
<evidence type="ECO:0000259" key="7">
    <source>
        <dbReference type="SMART" id="SM00528"/>
    </source>
</evidence>
<keyword evidence="5" id="KW-0175">Coiled coil</keyword>
<feature type="region of interest" description="Disordered" evidence="6">
    <location>
        <begin position="51"/>
        <end position="82"/>
    </location>
</feature>
<dbReference type="SUPFAM" id="SSF81273">
    <property type="entry name" value="H-NS histone-like proteins"/>
    <property type="match status" value="1"/>
</dbReference>
<evidence type="ECO:0000256" key="4">
    <source>
        <dbReference type="ARBA" id="ARBA00023125"/>
    </source>
</evidence>
<reference evidence="9 10" key="2">
    <citation type="submission" date="2019-04" db="EMBL/GenBank/DDBJ databases">
        <title>Complete Genome of UW386 and Higher Quality Genome of UW700.</title>
        <authorList>
            <person name="Jacobs J."/>
            <person name="Perez A."/>
            <person name="Steidl O."/>
            <person name="Allen C."/>
        </authorList>
    </citation>
    <scope>NUCLEOTIDE SEQUENCE [LARGE SCALE GENOMIC DNA]</scope>
    <source>
        <strain evidence="9 10">UW386</strain>
        <plasmid evidence="10">puw386</plasmid>
        <plasmid evidence="9">pUW386</plasmid>
    </source>
</reference>
<evidence type="ECO:0000256" key="6">
    <source>
        <dbReference type="SAM" id="MobiDB-lite"/>
    </source>
</evidence>
<feature type="coiled-coil region" evidence="5">
    <location>
        <begin position="4"/>
        <end position="43"/>
    </location>
</feature>
<dbReference type="EMBL" id="LN899819">
    <property type="protein sequence ID" value="CUV13154.1"/>
    <property type="molecule type" value="Genomic_DNA"/>
</dbReference>
<feature type="domain" description="DNA-binding protein H-NS-like C-terminal" evidence="7">
    <location>
        <begin position="57"/>
        <end position="95"/>
    </location>
</feature>
<dbReference type="EMBL" id="CP039340">
    <property type="protein sequence ID" value="QCX51269.1"/>
    <property type="molecule type" value="Genomic_DNA"/>
</dbReference>
<dbReference type="SMART" id="SM00528">
    <property type="entry name" value="HNS"/>
    <property type="match status" value="1"/>
</dbReference>
<name>A0A0S4TSX3_RALSL</name>
<dbReference type="InterPro" id="IPR027444">
    <property type="entry name" value="H-NS_C_dom"/>
</dbReference>
<keyword evidence="4 9" id="KW-0238">DNA-binding</keyword>
<sequence>MPTYKELVAQKAKLEEQIEAARSKELEAVIQQVRQTVAEYELTAEDLGLAPRRGRRAGAKAPVPPKYRDPKTGATWSGRGRAPAWIGKNRDRFLIA</sequence>
<geneLocation type="plasmid" evidence="9">
    <name>pUW386</name>
</geneLocation>
<comment type="similarity">
    <text evidence="2">Belongs to the histone-like protein H-NS family.</text>
</comment>
<organism evidence="8">
    <name type="scientific">Ralstonia solanacearum</name>
    <name type="common">Pseudomonas solanacearum</name>
    <dbReference type="NCBI Taxonomy" id="305"/>
    <lineage>
        <taxon>Bacteria</taxon>
        <taxon>Pseudomonadati</taxon>
        <taxon>Pseudomonadota</taxon>
        <taxon>Betaproteobacteria</taxon>
        <taxon>Burkholderiales</taxon>
        <taxon>Burkholderiaceae</taxon>
        <taxon>Ralstonia</taxon>
        <taxon>Ralstonia solanacearum species complex</taxon>
    </lineage>
</organism>
<evidence type="ECO:0000256" key="2">
    <source>
        <dbReference type="ARBA" id="ARBA00010610"/>
    </source>
</evidence>
<proteinExistence type="inferred from homology"/>
<geneLocation type="plasmid" evidence="10">
    <name>puw386</name>
</geneLocation>
<dbReference type="Gene3D" id="4.10.430.30">
    <property type="match status" value="1"/>
</dbReference>